<evidence type="ECO:0000256" key="6">
    <source>
        <dbReference type="ARBA" id="ARBA00023242"/>
    </source>
</evidence>
<sequence>MVSRRRNGKPASCEPCRKDKVRCDHRLPVCSRCQKRRLTAHCFYHPAPLTRNSKQTQGVSRSRREHGRPNILPEEGSPILRSLRAATEYTSTPPDSEEPDVHSDDPFCLPDRSLPTGYLGPTSFVAALEEDQELVSSPSDLPPQDRAFPPGLPSYWVRKTAEILYCLKDFSTIQQVVREYYRISPAAIVLPLVLHALPAIQTMIDETQLHKGSLDQVALVLRNTSQVLQIPSTTKGSEFYELFTGPNLRLEILGFFYAIAGRMSVFGLAYDKFPGRGGPTTRQQFARKMFAVSDAVLQVCKILTPVNDLTIWLLYETLLLSNIVHNDSSSARWHRLGDLSTHIFELGLHRDSQQNDLPIFLRELRRRSFAAAYQLDKSIATFLGRPPRISMRHSDCRLPLDISESTFEASEPELELALQCLDNRGWSTQGVFQLSSFIRQRFLLSTFREEILEISSERPSPETADKLRDISLRCHQTWNSFPKYLRYHSDYEDNIPVTIHLMLMISYLTYLYNDFLIHRLLVSQGQEAQTALLDVSSTILATVLAFGTLREDMVDLRPDFKATSLLYGFPSAIVLAKALQNQARTGKPIPYEGSRSVLIRNLSVFISHLELMARSDTSHELFDRTSKLFSNIIDEVLEPRVAVTLPGPELDSLADIGFDMIAESEDLNFLDILDLGGSIDQMIF</sequence>
<gene>
    <name evidence="9" type="ORF">BDV25DRAFT_148691</name>
</gene>
<reference evidence="9 10" key="1">
    <citation type="submission" date="2019-04" db="EMBL/GenBank/DDBJ databases">
        <title>Friends and foes A comparative genomics study of 23 Aspergillus species from section Flavi.</title>
        <authorList>
            <consortium name="DOE Joint Genome Institute"/>
            <person name="Kjaerbolling I."/>
            <person name="Vesth T."/>
            <person name="Frisvad J.C."/>
            <person name="Nybo J.L."/>
            <person name="Theobald S."/>
            <person name="Kildgaard S."/>
            <person name="Isbrandt T."/>
            <person name="Kuo A."/>
            <person name="Sato A."/>
            <person name="Lyhne E.K."/>
            <person name="Kogle M.E."/>
            <person name="Wiebenga A."/>
            <person name="Kun R.S."/>
            <person name="Lubbers R.J."/>
            <person name="Makela M.R."/>
            <person name="Barry K."/>
            <person name="Chovatia M."/>
            <person name="Clum A."/>
            <person name="Daum C."/>
            <person name="Haridas S."/>
            <person name="He G."/>
            <person name="LaButti K."/>
            <person name="Lipzen A."/>
            <person name="Mondo S."/>
            <person name="Riley R."/>
            <person name="Salamov A."/>
            <person name="Simmons B.A."/>
            <person name="Magnuson J.K."/>
            <person name="Henrissat B."/>
            <person name="Mortensen U.H."/>
            <person name="Larsen T.O."/>
            <person name="Devries R.P."/>
            <person name="Grigoriev I.V."/>
            <person name="Machida M."/>
            <person name="Baker S.E."/>
            <person name="Andersen M.R."/>
        </authorList>
    </citation>
    <scope>NUCLEOTIDE SEQUENCE [LARGE SCALE GENOMIC DNA]</scope>
    <source>
        <strain evidence="9 10">IBT 18842</strain>
    </source>
</reference>
<dbReference type="CDD" id="cd12148">
    <property type="entry name" value="fungal_TF_MHR"/>
    <property type="match status" value="1"/>
</dbReference>
<dbReference type="InterPro" id="IPR036864">
    <property type="entry name" value="Zn2-C6_fun-type_DNA-bd_sf"/>
</dbReference>
<dbReference type="PANTHER" id="PTHR31001">
    <property type="entry name" value="UNCHARACTERIZED TRANSCRIPTIONAL REGULATORY PROTEIN"/>
    <property type="match status" value="1"/>
</dbReference>
<proteinExistence type="predicted"/>
<dbReference type="InterPro" id="IPR007219">
    <property type="entry name" value="XnlR_reg_dom"/>
</dbReference>
<dbReference type="PANTHER" id="PTHR31001:SF82">
    <property type="entry name" value="ZN(II)2CYS6 TRANSCRIPTION FACTOR (EUROFUNG)"/>
    <property type="match status" value="1"/>
</dbReference>
<dbReference type="CDD" id="cd00067">
    <property type="entry name" value="GAL4"/>
    <property type="match status" value="1"/>
</dbReference>
<evidence type="ECO:0000256" key="2">
    <source>
        <dbReference type="ARBA" id="ARBA00022723"/>
    </source>
</evidence>
<keyword evidence="6" id="KW-0539">Nucleus</keyword>
<feature type="domain" description="Zn(2)-C6 fungal-type" evidence="8">
    <location>
        <begin position="12"/>
        <end position="44"/>
    </location>
</feature>
<dbReference type="GO" id="GO:0008270">
    <property type="term" value="F:zinc ion binding"/>
    <property type="evidence" value="ECO:0007669"/>
    <property type="project" value="InterPro"/>
</dbReference>
<dbReference type="SMART" id="SM00066">
    <property type="entry name" value="GAL4"/>
    <property type="match status" value="1"/>
</dbReference>
<dbReference type="GO" id="GO:0005634">
    <property type="term" value="C:nucleus"/>
    <property type="evidence" value="ECO:0007669"/>
    <property type="project" value="UniProtKB-SubCell"/>
</dbReference>
<dbReference type="Pfam" id="PF04082">
    <property type="entry name" value="Fungal_trans"/>
    <property type="match status" value="1"/>
</dbReference>
<evidence type="ECO:0000256" key="3">
    <source>
        <dbReference type="ARBA" id="ARBA00023015"/>
    </source>
</evidence>
<dbReference type="OrthoDB" id="6612291at2759"/>
<dbReference type="GO" id="GO:0000981">
    <property type="term" value="F:DNA-binding transcription factor activity, RNA polymerase II-specific"/>
    <property type="evidence" value="ECO:0007669"/>
    <property type="project" value="InterPro"/>
</dbReference>
<dbReference type="Gene3D" id="4.10.240.10">
    <property type="entry name" value="Zn(2)-C6 fungal-type DNA-binding domain"/>
    <property type="match status" value="1"/>
</dbReference>
<evidence type="ECO:0000313" key="10">
    <source>
        <dbReference type="Proteomes" id="UP000325780"/>
    </source>
</evidence>
<keyword evidence="3" id="KW-0805">Transcription regulation</keyword>
<organism evidence="9 10">
    <name type="scientific">Aspergillus avenaceus</name>
    <dbReference type="NCBI Taxonomy" id="36643"/>
    <lineage>
        <taxon>Eukaryota</taxon>
        <taxon>Fungi</taxon>
        <taxon>Dikarya</taxon>
        <taxon>Ascomycota</taxon>
        <taxon>Pezizomycotina</taxon>
        <taxon>Eurotiomycetes</taxon>
        <taxon>Eurotiomycetidae</taxon>
        <taxon>Eurotiales</taxon>
        <taxon>Aspergillaceae</taxon>
        <taxon>Aspergillus</taxon>
        <taxon>Aspergillus subgen. Circumdati</taxon>
    </lineage>
</organism>
<evidence type="ECO:0000256" key="7">
    <source>
        <dbReference type="SAM" id="MobiDB-lite"/>
    </source>
</evidence>
<dbReference type="PROSITE" id="PS00463">
    <property type="entry name" value="ZN2_CY6_FUNGAL_1"/>
    <property type="match status" value="1"/>
</dbReference>
<comment type="subcellular location">
    <subcellularLocation>
        <location evidence="1">Nucleus</location>
    </subcellularLocation>
</comment>
<dbReference type="SMART" id="SM00906">
    <property type="entry name" value="Fungal_trans"/>
    <property type="match status" value="1"/>
</dbReference>
<dbReference type="GO" id="GO:0009893">
    <property type="term" value="P:positive regulation of metabolic process"/>
    <property type="evidence" value="ECO:0007669"/>
    <property type="project" value="UniProtKB-ARBA"/>
</dbReference>
<accession>A0A5N6U5Q2</accession>
<keyword evidence="4" id="KW-0238">DNA-binding</keyword>
<evidence type="ECO:0000313" key="9">
    <source>
        <dbReference type="EMBL" id="KAE8153918.1"/>
    </source>
</evidence>
<feature type="region of interest" description="Disordered" evidence="7">
    <location>
        <begin position="49"/>
        <end position="79"/>
    </location>
</feature>
<dbReference type="PROSITE" id="PS50048">
    <property type="entry name" value="ZN2_CY6_FUNGAL_2"/>
    <property type="match status" value="1"/>
</dbReference>
<dbReference type="EMBL" id="ML742034">
    <property type="protein sequence ID" value="KAE8153918.1"/>
    <property type="molecule type" value="Genomic_DNA"/>
</dbReference>
<evidence type="ECO:0000256" key="4">
    <source>
        <dbReference type="ARBA" id="ARBA00023125"/>
    </source>
</evidence>
<evidence type="ECO:0000256" key="5">
    <source>
        <dbReference type="ARBA" id="ARBA00023163"/>
    </source>
</evidence>
<keyword evidence="2" id="KW-0479">Metal-binding</keyword>
<dbReference type="GO" id="GO:0006351">
    <property type="term" value="P:DNA-templated transcription"/>
    <property type="evidence" value="ECO:0007669"/>
    <property type="project" value="InterPro"/>
</dbReference>
<dbReference type="SUPFAM" id="SSF57701">
    <property type="entry name" value="Zn2/Cys6 DNA-binding domain"/>
    <property type="match status" value="1"/>
</dbReference>
<name>A0A5N6U5Q2_ASPAV</name>
<keyword evidence="5" id="KW-0804">Transcription</keyword>
<evidence type="ECO:0000259" key="8">
    <source>
        <dbReference type="PROSITE" id="PS50048"/>
    </source>
</evidence>
<protein>
    <recommendedName>
        <fullName evidence="8">Zn(2)-C6 fungal-type domain-containing protein</fullName>
    </recommendedName>
</protein>
<dbReference type="Pfam" id="PF00172">
    <property type="entry name" value="Zn_clus"/>
    <property type="match status" value="1"/>
</dbReference>
<dbReference type="InterPro" id="IPR050613">
    <property type="entry name" value="Sec_Metabolite_Reg"/>
</dbReference>
<evidence type="ECO:0000256" key="1">
    <source>
        <dbReference type="ARBA" id="ARBA00004123"/>
    </source>
</evidence>
<dbReference type="AlphaFoldDB" id="A0A5N6U5Q2"/>
<dbReference type="InterPro" id="IPR001138">
    <property type="entry name" value="Zn2Cys6_DnaBD"/>
</dbReference>
<keyword evidence="10" id="KW-1185">Reference proteome</keyword>
<feature type="compositionally biased region" description="Polar residues" evidence="7">
    <location>
        <begin position="50"/>
        <end position="60"/>
    </location>
</feature>
<dbReference type="GO" id="GO:0003677">
    <property type="term" value="F:DNA binding"/>
    <property type="evidence" value="ECO:0007669"/>
    <property type="project" value="UniProtKB-KW"/>
</dbReference>
<dbReference type="Proteomes" id="UP000325780">
    <property type="component" value="Unassembled WGS sequence"/>
</dbReference>